<feature type="region of interest" description="Disordered" evidence="1">
    <location>
        <begin position="143"/>
        <end position="164"/>
    </location>
</feature>
<feature type="domain" description="CBF1-interacting co-repressor CIR N-terminal" evidence="2">
    <location>
        <begin position="10"/>
        <end position="46"/>
    </location>
</feature>
<feature type="region of interest" description="Disordered" evidence="1">
    <location>
        <begin position="196"/>
        <end position="373"/>
    </location>
</feature>
<gene>
    <name evidence="3" type="ORF">JDV02_006031</name>
</gene>
<reference evidence="3" key="1">
    <citation type="submission" date="2021-11" db="EMBL/GenBank/DDBJ databases">
        <title>Purpureocillium_takamizusanense_genome.</title>
        <authorList>
            <person name="Nguyen N.-H."/>
        </authorList>
    </citation>
    <scope>NUCLEOTIDE SEQUENCE</scope>
    <source>
        <strain evidence="3">PT3</strain>
    </source>
</reference>
<name>A0A9Q8QIK2_9HYPO</name>
<dbReference type="Proteomes" id="UP000829364">
    <property type="component" value="Chromosome 5"/>
</dbReference>
<dbReference type="InterPro" id="IPR019339">
    <property type="entry name" value="CIR_N_dom"/>
</dbReference>
<dbReference type="GeneID" id="72067980"/>
<dbReference type="AlphaFoldDB" id="A0A9Q8QIK2"/>
<dbReference type="OrthoDB" id="2159131at2759"/>
<dbReference type="KEGG" id="ptkz:JDV02_006031"/>
<accession>A0A9Q8QIK2</accession>
<feature type="compositionally biased region" description="Basic and acidic residues" evidence="1">
    <location>
        <begin position="94"/>
        <end position="112"/>
    </location>
</feature>
<evidence type="ECO:0000313" key="3">
    <source>
        <dbReference type="EMBL" id="UNI19887.1"/>
    </source>
</evidence>
<feature type="compositionally biased region" description="Basic and acidic residues" evidence="1">
    <location>
        <begin position="256"/>
        <end position="273"/>
    </location>
</feature>
<dbReference type="PANTHER" id="PTHR22093">
    <property type="entry name" value="LEUKOCYTE RECEPTOR CLUSTER LRC MEMBER 1"/>
    <property type="match status" value="1"/>
</dbReference>
<evidence type="ECO:0000256" key="1">
    <source>
        <dbReference type="SAM" id="MobiDB-lite"/>
    </source>
</evidence>
<dbReference type="SMART" id="SM01083">
    <property type="entry name" value="Cir_N"/>
    <property type="match status" value="1"/>
</dbReference>
<proteinExistence type="predicted"/>
<dbReference type="RefSeq" id="XP_047843368.1">
    <property type="nucleotide sequence ID" value="XM_047987383.1"/>
</dbReference>
<organism evidence="3 4">
    <name type="scientific">Purpureocillium takamizusanense</name>
    <dbReference type="NCBI Taxonomy" id="2060973"/>
    <lineage>
        <taxon>Eukaryota</taxon>
        <taxon>Fungi</taxon>
        <taxon>Dikarya</taxon>
        <taxon>Ascomycota</taxon>
        <taxon>Pezizomycotina</taxon>
        <taxon>Sordariomycetes</taxon>
        <taxon>Hypocreomycetidae</taxon>
        <taxon>Hypocreales</taxon>
        <taxon>Ophiocordycipitaceae</taxon>
        <taxon>Purpureocillium</taxon>
    </lineage>
</organism>
<feature type="region of interest" description="Disordered" evidence="1">
    <location>
        <begin position="57"/>
        <end position="131"/>
    </location>
</feature>
<evidence type="ECO:0000313" key="4">
    <source>
        <dbReference type="Proteomes" id="UP000829364"/>
    </source>
</evidence>
<sequence length="373" mass="43897">MPLHLLGKKSWNVYNPQNIARVRRDEAAAKLAEEAEEQRMQEIDAQRRLAILRGEEPPAYPDENEANAISESSLVRVAEPEHLETRRPRKQRKRSGEDDTDFELRLARERNEAPATAFEQSRKPTSSAPIVDHAGHIDLVGDEKARAHAEKNADAEKEAHAKRREIEDQYRMRLANAAGKGGVSEPWYSRLDPTAMAVPPKDVWGNEDPRRKERQAQRLVADDPLAIMKQASAKIQTLKQQRKKIAAEQEAQFRQVCKEEKRQEKEKRREDREKRHRRRSGSRSRSRSPRRESHRHRRDHRGNEHGNDHERKRQRDERHRDEDYARQSSLRDRHHRGGEYGSDHKEKRHRGHEHANRHGSRSPEHRLRHHRHD</sequence>
<keyword evidence="4" id="KW-1185">Reference proteome</keyword>
<dbReference type="PANTHER" id="PTHR22093:SF0">
    <property type="entry name" value="LEUKOCYTE RECEPTOR CLUSTER MEMBER 1"/>
    <property type="match status" value="1"/>
</dbReference>
<feature type="compositionally biased region" description="Basic and acidic residues" evidence="1">
    <location>
        <begin position="353"/>
        <end position="365"/>
    </location>
</feature>
<evidence type="ECO:0000259" key="2">
    <source>
        <dbReference type="SMART" id="SM01083"/>
    </source>
</evidence>
<feature type="compositionally biased region" description="Basic and acidic residues" evidence="1">
    <location>
        <begin position="207"/>
        <end position="216"/>
    </location>
</feature>
<dbReference type="EMBL" id="CP086358">
    <property type="protein sequence ID" value="UNI19887.1"/>
    <property type="molecule type" value="Genomic_DNA"/>
</dbReference>
<dbReference type="Pfam" id="PF10197">
    <property type="entry name" value="Cir_N"/>
    <property type="match status" value="1"/>
</dbReference>
<feature type="compositionally biased region" description="Basic residues" evidence="1">
    <location>
        <begin position="274"/>
        <end position="300"/>
    </location>
</feature>
<feature type="compositionally biased region" description="Basic and acidic residues" evidence="1">
    <location>
        <begin position="301"/>
        <end position="345"/>
    </location>
</feature>
<dbReference type="InterPro" id="IPR039875">
    <property type="entry name" value="LENG1-like"/>
</dbReference>
<protein>
    <recommendedName>
        <fullName evidence="2">CBF1-interacting co-repressor CIR N-terminal domain-containing protein</fullName>
    </recommendedName>
</protein>